<evidence type="ECO:0000256" key="1">
    <source>
        <dbReference type="SAM" id="MobiDB-lite"/>
    </source>
</evidence>
<feature type="region of interest" description="Disordered" evidence="1">
    <location>
        <begin position="1"/>
        <end position="45"/>
    </location>
</feature>
<dbReference type="Proteomes" id="UP000466517">
    <property type="component" value="Chromosome"/>
</dbReference>
<dbReference type="RefSeq" id="WP_163739397.1">
    <property type="nucleotide sequence ID" value="NZ_AP022610.1"/>
</dbReference>
<name>A0A7I7XJ35_9MYCO</name>
<organism evidence="2 3">
    <name type="scientific">Mycolicibacterium madagascariense</name>
    <dbReference type="NCBI Taxonomy" id="212765"/>
    <lineage>
        <taxon>Bacteria</taxon>
        <taxon>Bacillati</taxon>
        <taxon>Actinomycetota</taxon>
        <taxon>Actinomycetes</taxon>
        <taxon>Mycobacteriales</taxon>
        <taxon>Mycobacteriaceae</taxon>
        <taxon>Mycolicibacterium</taxon>
    </lineage>
</organism>
<keyword evidence="3" id="KW-1185">Reference proteome</keyword>
<gene>
    <name evidence="2" type="ORF">MMAD_34000</name>
</gene>
<evidence type="ECO:0000313" key="3">
    <source>
        <dbReference type="Proteomes" id="UP000466517"/>
    </source>
</evidence>
<evidence type="ECO:0000313" key="2">
    <source>
        <dbReference type="EMBL" id="BBZ29105.1"/>
    </source>
</evidence>
<reference evidence="2 3" key="1">
    <citation type="journal article" date="2019" name="Emerg. Microbes Infect.">
        <title>Comprehensive subspecies identification of 175 nontuberculous mycobacteria species based on 7547 genomic profiles.</title>
        <authorList>
            <person name="Matsumoto Y."/>
            <person name="Kinjo T."/>
            <person name="Motooka D."/>
            <person name="Nabeya D."/>
            <person name="Jung N."/>
            <person name="Uechi K."/>
            <person name="Horii T."/>
            <person name="Iida T."/>
            <person name="Fujita J."/>
            <person name="Nakamura S."/>
        </authorList>
    </citation>
    <scope>NUCLEOTIDE SEQUENCE [LARGE SCALE GENOMIC DNA]</scope>
    <source>
        <strain evidence="2 3">JCM 13574</strain>
    </source>
</reference>
<accession>A0A7I7XJ35</accession>
<dbReference type="AlphaFoldDB" id="A0A7I7XJ35"/>
<protein>
    <submittedName>
        <fullName evidence="2">Uncharacterized protein</fullName>
    </submittedName>
</protein>
<sequence length="45" mass="4662">MTNPQEPRTEEHLAAEEDDGSAELQPEDGGSAASPPDKPSSAPQS</sequence>
<feature type="compositionally biased region" description="Low complexity" evidence="1">
    <location>
        <begin position="31"/>
        <end position="45"/>
    </location>
</feature>
<dbReference type="KEGG" id="mmag:MMAD_34000"/>
<proteinExistence type="predicted"/>
<dbReference type="EMBL" id="AP022610">
    <property type="protein sequence ID" value="BBZ29105.1"/>
    <property type="molecule type" value="Genomic_DNA"/>
</dbReference>